<dbReference type="EMBL" id="CP003360">
    <property type="protein sequence ID" value="AFM27090.1"/>
    <property type="molecule type" value="Genomic_DNA"/>
</dbReference>
<evidence type="ECO:0000313" key="2">
    <source>
        <dbReference type="EMBL" id="AFM27090.1"/>
    </source>
</evidence>
<dbReference type="RefSeq" id="WP_014812205.1">
    <property type="nucleotide sequence ID" value="NC_018025.1"/>
</dbReference>
<evidence type="ECO:0000313" key="3">
    <source>
        <dbReference type="Proteomes" id="UP000006055"/>
    </source>
</evidence>
<name>I4CBZ9_DESTA</name>
<gene>
    <name evidence="2" type="ordered locus">Desti_4458</name>
</gene>
<feature type="compositionally biased region" description="Basic residues" evidence="1">
    <location>
        <begin position="85"/>
        <end position="94"/>
    </location>
</feature>
<dbReference type="Proteomes" id="UP000006055">
    <property type="component" value="Chromosome"/>
</dbReference>
<feature type="region of interest" description="Disordered" evidence="1">
    <location>
        <begin position="68"/>
        <end position="100"/>
    </location>
</feature>
<dbReference type="AlphaFoldDB" id="I4CBZ9"/>
<dbReference type="STRING" id="706587.Desti_4458"/>
<evidence type="ECO:0000256" key="1">
    <source>
        <dbReference type="SAM" id="MobiDB-lite"/>
    </source>
</evidence>
<proteinExistence type="predicted"/>
<reference evidence="3" key="1">
    <citation type="submission" date="2012-06" db="EMBL/GenBank/DDBJ databases">
        <title>Complete sequence of chromosome of Desulfomonile tiedjei DSM 6799.</title>
        <authorList>
            <person name="Lucas S."/>
            <person name="Copeland A."/>
            <person name="Lapidus A."/>
            <person name="Glavina del Rio T."/>
            <person name="Dalin E."/>
            <person name="Tice H."/>
            <person name="Bruce D."/>
            <person name="Goodwin L."/>
            <person name="Pitluck S."/>
            <person name="Peters L."/>
            <person name="Ovchinnikova G."/>
            <person name="Zeytun A."/>
            <person name="Lu M."/>
            <person name="Kyrpides N."/>
            <person name="Mavromatis K."/>
            <person name="Ivanova N."/>
            <person name="Brettin T."/>
            <person name="Detter J.C."/>
            <person name="Han C."/>
            <person name="Larimer F."/>
            <person name="Land M."/>
            <person name="Hauser L."/>
            <person name="Markowitz V."/>
            <person name="Cheng J.-F."/>
            <person name="Hugenholtz P."/>
            <person name="Woyke T."/>
            <person name="Wu D."/>
            <person name="Spring S."/>
            <person name="Schroeder M."/>
            <person name="Brambilla E."/>
            <person name="Klenk H.-P."/>
            <person name="Eisen J.A."/>
        </authorList>
    </citation>
    <scope>NUCLEOTIDE SEQUENCE [LARGE SCALE GENOMIC DNA]</scope>
    <source>
        <strain evidence="3">ATCC 49306 / DSM 6799 / DCB-1</strain>
    </source>
</reference>
<organism evidence="2 3">
    <name type="scientific">Desulfomonile tiedjei (strain ATCC 49306 / DSM 6799 / DCB-1)</name>
    <dbReference type="NCBI Taxonomy" id="706587"/>
    <lineage>
        <taxon>Bacteria</taxon>
        <taxon>Pseudomonadati</taxon>
        <taxon>Thermodesulfobacteriota</taxon>
        <taxon>Desulfomonilia</taxon>
        <taxon>Desulfomonilales</taxon>
        <taxon>Desulfomonilaceae</taxon>
        <taxon>Desulfomonile</taxon>
    </lineage>
</organism>
<accession>I4CBZ9</accession>
<dbReference type="KEGG" id="dti:Desti_4458"/>
<dbReference type="HOGENOM" id="CLU_2301312_0_0_7"/>
<sequence>MLHSDYGVKPSAELSEYQKRIENIENVILCVSEAEKMIEDIGLDLVSEDDSRSDVDLENKFTGKFVPIRSAQQESVPPPLANQSRPRRKRRRHSGKDYGF</sequence>
<protein>
    <submittedName>
        <fullName evidence="2">Uncharacterized protein</fullName>
    </submittedName>
</protein>
<keyword evidence="3" id="KW-1185">Reference proteome</keyword>